<reference evidence="3" key="1">
    <citation type="submission" date="2022-06" db="EMBL/GenBank/DDBJ databases">
        <title>Ornithinimicrobium HY1793.</title>
        <authorList>
            <person name="Huang Y."/>
        </authorList>
    </citation>
    <scope>NUCLEOTIDE SEQUENCE</scope>
    <source>
        <strain evidence="3">HY1793</strain>
    </source>
</reference>
<feature type="region of interest" description="Disordered" evidence="1">
    <location>
        <begin position="57"/>
        <end position="83"/>
    </location>
</feature>
<evidence type="ECO:0008006" key="5">
    <source>
        <dbReference type="Google" id="ProtNLM"/>
    </source>
</evidence>
<name>A0ABY4YYQ4_9MICO</name>
<evidence type="ECO:0000313" key="4">
    <source>
        <dbReference type="Proteomes" id="UP001056455"/>
    </source>
</evidence>
<dbReference type="EMBL" id="CP099489">
    <property type="protein sequence ID" value="USQ81913.1"/>
    <property type="molecule type" value="Genomic_DNA"/>
</dbReference>
<gene>
    <name evidence="3" type="ORF">NF556_09820</name>
</gene>
<proteinExistence type="predicted"/>
<evidence type="ECO:0000313" key="3">
    <source>
        <dbReference type="EMBL" id="USQ81913.1"/>
    </source>
</evidence>
<feature type="compositionally biased region" description="Polar residues" evidence="1">
    <location>
        <begin position="60"/>
        <end position="74"/>
    </location>
</feature>
<feature type="signal peptide" evidence="2">
    <location>
        <begin position="1"/>
        <end position="27"/>
    </location>
</feature>
<dbReference type="Proteomes" id="UP001056455">
    <property type="component" value="Chromosome"/>
</dbReference>
<evidence type="ECO:0000256" key="2">
    <source>
        <dbReference type="SAM" id="SignalP"/>
    </source>
</evidence>
<evidence type="ECO:0000256" key="1">
    <source>
        <dbReference type="SAM" id="MobiDB-lite"/>
    </source>
</evidence>
<sequence length="232" mass="23725">MKKFSTVLGTMAAGALLATAGVGAASAAGPEADTVDLLRSAVAGGMEEMRSALTDAAPASLTSAGATEAGTSETGADGASKTDMMGGVPMSTGALEGTGTPQGVDGGIRDACVGTLLESEDLVNGYGTTIGRVELWYSSTAGSGGQNCVITHNYLDGDATFTDASIWVDDDNFGGGENRWRYDEGHYYSYAGGSFLNDVNGKCTAMYGQVNGHDYGSDMDDASYMSDWYHCG</sequence>
<accession>A0ABY4YYQ4</accession>
<dbReference type="RefSeq" id="WP_252595449.1">
    <property type="nucleotide sequence ID" value="NZ_CP099489.1"/>
</dbReference>
<keyword evidence="4" id="KW-1185">Reference proteome</keyword>
<feature type="chain" id="PRO_5046250283" description="Secreted protein" evidence="2">
    <location>
        <begin position="28"/>
        <end position="232"/>
    </location>
</feature>
<protein>
    <recommendedName>
        <fullName evidence="5">Secreted protein</fullName>
    </recommendedName>
</protein>
<keyword evidence="2" id="KW-0732">Signal</keyword>
<organism evidence="3 4">
    <name type="scientific">Ornithinimicrobium faecis</name>
    <dbReference type="NCBI Taxonomy" id="2934158"/>
    <lineage>
        <taxon>Bacteria</taxon>
        <taxon>Bacillati</taxon>
        <taxon>Actinomycetota</taxon>
        <taxon>Actinomycetes</taxon>
        <taxon>Micrococcales</taxon>
        <taxon>Ornithinimicrobiaceae</taxon>
        <taxon>Ornithinimicrobium</taxon>
    </lineage>
</organism>